<dbReference type="InterPro" id="IPR051806">
    <property type="entry name" value="HAD-like_SPP"/>
</dbReference>
<dbReference type="PANTHER" id="PTHR43481:SF4">
    <property type="entry name" value="GLYCEROL-1-PHOSPHATE PHOSPHOHYDROLASE 1-RELATED"/>
    <property type="match status" value="1"/>
</dbReference>
<keyword evidence="2" id="KW-1185">Reference proteome</keyword>
<dbReference type="CDD" id="cd07505">
    <property type="entry name" value="HAD_BPGM-like"/>
    <property type="match status" value="1"/>
</dbReference>
<dbReference type="SFLD" id="SFLDG01135">
    <property type="entry name" value="C1.5.6:_HAD__Beta-PGM__Phospha"/>
    <property type="match status" value="1"/>
</dbReference>
<gene>
    <name evidence="1" type="ORF">SR858_10635</name>
</gene>
<proteinExistence type="predicted"/>
<dbReference type="SFLD" id="SFLDG01129">
    <property type="entry name" value="C1.5:_HAD__Beta-PGM__Phosphata"/>
    <property type="match status" value="1"/>
</dbReference>
<dbReference type="EMBL" id="CP140152">
    <property type="protein sequence ID" value="WQH06755.1"/>
    <property type="molecule type" value="Genomic_DNA"/>
</dbReference>
<dbReference type="Proteomes" id="UP001326110">
    <property type="component" value="Chromosome"/>
</dbReference>
<dbReference type="InterPro" id="IPR023198">
    <property type="entry name" value="PGP-like_dom2"/>
</dbReference>
<dbReference type="GeneID" id="43162609"/>
<protein>
    <submittedName>
        <fullName evidence="1">HAD family phosphatase</fullName>
    </submittedName>
</protein>
<dbReference type="Gene3D" id="1.10.150.240">
    <property type="entry name" value="Putative phosphatase, domain 2"/>
    <property type="match status" value="1"/>
</dbReference>
<dbReference type="InterPro" id="IPR006439">
    <property type="entry name" value="HAD-SF_hydro_IA"/>
</dbReference>
<dbReference type="PRINTS" id="PR00413">
    <property type="entry name" value="HADHALOGNASE"/>
</dbReference>
<dbReference type="InterPro" id="IPR023214">
    <property type="entry name" value="HAD_sf"/>
</dbReference>
<dbReference type="SFLD" id="SFLDS00003">
    <property type="entry name" value="Haloacid_Dehalogenase"/>
    <property type="match status" value="1"/>
</dbReference>
<dbReference type="PANTHER" id="PTHR43481">
    <property type="entry name" value="FRUCTOSE-1-PHOSPHATE PHOSPHATASE"/>
    <property type="match status" value="1"/>
</dbReference>
<dbReference type="InterPro" id="IPR036412">
    <property type="entry name" value="HAD-like_sf"/>
</dbReference>
<organism evidence="1 2">
    <name type="scientific">Duganella zoogloeoides</name>
    <dbReference type="NCBI Taxonomy" id="75659"/>
    <lineage>
        <taxon>Bacteria</taxon>
        <taxon>Pseudomonadati</taxon>
        <taxon>Pseudomonadota</taxon>
        <taxon>Betaproteobacteria</taxon>
        <taxon>Burkholderiales</taxon>
        <taxon>Oxalobacteraceae</taxon>
        <taxon>Telluria group</taxon>
        <taxon>Duganella</taxon>
    </lineage>
</organism>
<dbReference type="Pfam" id="PF00702">
    <property type="entry name" value="Hydrolase"/>
    <property type="match status" value="1"/>
</dbReference>
<evidence type="ECO:0000313" key="2">
    <source>
        <dbReference type="Proteomes" id="UP001326110"/>
    </source>
</evidence>
<reference evidence="1 2" key="1">
    <citation type="submission" date="2023-11" db="EMBL/GenBank/DDBJ databases">
        <title>MicrobeMod: A computational toolkit for identifying prokaryotic methylation and restriction-modification with nanopore sequencing.</title>
        <authorList>
            <person name="Crits-Christoph A."/>
            <person name="Kang S.C."/>
            <person name="Lee H."/>
            <person name="Ostrov N."/>
        </authorList>
    </citation>
    <scope>NUCLEOTIDE SEQUENCE [LARGE SCALE GENOMIC DNA]</scope>
    <source>
        <strain evidence="1 2">ATCC 25935</strain>
    </source>
</reference>
<dbReference type="RefSeq" id="WP_019920763.1">
    <property type="nucleotide sequence ID" value="NZ_CP140152.1"/>
</dbReference>
<evidence type="ECO:0000313" key="1">
    <source>
        <dbReference type="EMBL" id="WQH06755.1"/>
    </source>
</evidence>
<sequence length="231" mass="24903">MTTSQRAFIFDMDGTIVDNMAYHTESWLAFFGKRGHTLDPDAFFRDTAGRQGHEIMRTYLGSHLTNEETAALDVEKESLYRELYAPHLAVTGGFEQFIARAKAAGVKLAVATAAPPANIDFTLDGLDLRKQFDAIAGAADVARGKPNPDVFLLAAERAGSLPADSIVFEDAPLGVEAARRAGMRAVVLTTTLPAAAFAQFDNVIAIARDFSELDVDALFATEPYTLADATN</sequence>
<name>A0ABZ0Y626_9BURK</name>
<dbReference type="Gene3D" id="3.40.50.1000">
    <property type="entry name" value="HAD superfamily/HAD-like"/>
    <property type="match status" value="1"/>
</dbReference>
<accession>A0ABZ0Y626</accession>
<dbReference type="NCBIfam" id="TIGR01509">
    <property type="entry name" value="HAD-SF-IA-v3"/>
    <property type="match status" value="1"/>
</dbReference>
<dbReference type="SUPFAM" id="SSF56784">
    <property type="entry name" value="HAD-like"/>
    <property type="match status" value="1"/>
</dbReference>